<dbReference type="InterPro" id="IPR013103">
    <property type="entry name" value="RVT_2"/>
</dbReference>
<dbReference type="EMBL" id="SMOL01000402">
    <property type="protein sequence ID" value="KAB2616764.1"/>
    <property type="molecule type" value="Genomic_DNA"/>
</dbReference>
<feature type="compositionally biased region" description="Low complexity" evidence="1">
    <location>
        <begin position="188"/>
        <end position="201"/>
    </location>
</feature>
<dbReference type="Proteomes" id="UP000327157">
    <property type="component" value="Chromosome 3"/>
</dbReference>
<sequence>MNPAFEDWYEKDQNLLIWLNSTLSEEIIPFTVGVSSSRELWVKLEQRFGGVLEAHIHQLRSRLQSIQKGSQSISDYLQKIKEIADSLQAAGASVSDRDLIAATLHGLPDEFESFIDSIMLRLSSTSLDELHGLLLTKELSMARRRPIIPSSATEPFQAFSVHSQPPLLPTPSAFDAQNQPLHSALGNFSSNRNSRNFHNSRGTFPTNRGNRNYQGSRHFQGSSTFKVPCQICGSTSHEAIDCFDRMNPDICGRIPPAKLAAMFALHSVKPSQPWLIDSGATSHITNDVANISSPTPYTGEDKVYIGDGKGFNVLHVPFMKHNLLSAYQFLKDNNCSLTLDPYGSTVKDRISGKMLLHGPVRDGFYPLQGSTSLHQSPSALLSIKAPVTLWHKRLGHPSSSIFRRVISTNNLALQGKKSVDFFCSDCALAKNHKLPFGVASSSTTQSLQLLHCDLWGPASVTSNSGFKYYLLLVDDFSKYSWFFPLKSKSDSLLNHSSNLETSSPAYSPSLDLHFRKYVSSSPTTSTSSESPCPSAPTSIPQISPPPEVPSCTQSVDHSLSSSSSVSLSNSSLVPIQPSHPPISENTHPMITRSKAGIYKSRAYSATKHPLPVDLDFVPSTYLQASKHAHWRAAMQAEYNALISTGTWSLVPPHPSQNVVGCKWVFRVKKNPDGTLDKHKARLVAKGFHQQKRVDFQETFSPVAKPVTIQILFTLAVQYNWFLNQLDISNAFLHGDLKEDVYMQQPPSFLDSNSSHFVCKLKKSLYGLKQAPRAWFDKLFQALHTLGFHQSQSDASLFVLHGPQLVIVLVYVDDILVTGPNSQLCQQFIQQLSTQFPVKDLGPLHYFLGLEVHRSPNGLFLHQTKYLLDLLKKTNMEGAKPCCTPLGSQKLDHSGPLLSNPTEYRSIVGGLQYLTWTRPDLAFAVNQICQFMHAPREQHLQAAKRVLRFLKGSISHGLWFTKAGCTFDRRSTSGYCVFLGSNLISWSAKKQSTVARSSTEAEYRSLAHTAAELTWVCKILKDLHFPLPTLPTLWCDNISAISLASNPIFHARTKHVEIDYHYIRELVLANLIKVQYVCSEDQLADLHTKSLSKSRFSFLCSKLPIGILTDSSFSLRGCNRANDKSSNVVTVK</sequence>
<keyword evidence="5" id="KW-1185">Reference proteome</keyword>
<dbReference type="GO" id="GO:0003676">
    <property type="term" value="F:nucleic acid binding"/>
    <property type="evidence" value="ECO:0007669"/>
    <property type="project" value="InterPro"/>
</dbReference>
<feature type="compositionally biased region" description="Low complexity" evidence="1">
    <location>
        <begin position="554"/>
        <end position="565"/>
    </location>
</feature>
<feature type="region of interest" description="Disordered" evidence="1">
    <location>
        <begin position="188"/>
        <end position="212"/>
    </location>
</feature>
<dbReference type="InterPro" id="IPR012337">
    <property type="entry name" value="RNaseH-like_sf"/>
</dbReference>
<comment type="caution">
    <text evidence="4">The sequence shown here is derived from an EMBL/GenBank/DDBJ whole genome shotgun (WGS) entry which is preliminary data.</text>
</comment>
<dbReference type="OrthoDB" id="414945at2759"/>
<dbReference type="PANTHER" id="PTHR11439">
    <property type="entry name" value="GAG-POL-RELATED RETROTRANSPOSON"/>
    <property type="match status" value="1"/>
</dbReference>
<reference evidence="5" key="2">
    <citation type="submission" date="2019-10" db="EMBL/GenBank/DDBJ databases">
        <title>A de novo genome assembly of a pear dwarfing rootstock.</title>
        <authorList>
            <person name="Wang F."/>
            <person name="Wang J."/>
            <person name="Li S."/>
            <person name="Zhang Y."/>
            <person name="Fang M."/>
            <person name="Ma L."/>
            <person name="Zhao Y."/>
            <person name="Jiang S."/>
        </authorList>
    </citation>
    <scope>NUCLEOTIDE SEQUENCE [LARGE SCALE GENOMIC DNA]</scope>
</reference>
<dbReference type="Pfam" id="PF07727">
    <property type="entry name" value="RVT_2"/>
    <property type="match status" value="1"/>
</dbReference>
<dbReference type="Pfam" id="PF13976">
    <property type="entry name" value="gag_pre-integrs"/>
    <property type="match status" value="1"/>
</dbReference>
<dbReference type="InterPro" id="IPR043502">
    <property type="entry name" value="DNA/RNA_pol_sf"/>
</dbReference>
<dbReference type="SUPFAM" id="SSF56672">
    <property type="entry name" value="DNA/RNA polymerases"/>
    <property type="match status" value="1"/>
</dbReference>
<reference evidence="4 5" key="1">
    <citation type="submission" date="2019-09" db="EMBL/GenBank/DDBJ databases">
        <authorList>
            <person name="Ou C."/>
        </authorList>
    </citation>
    <scope>NUCLEOTIDE SEQUENCE [LARGE SCALE GENOMIC DNA]</scope>
    <source>
        <strain evidence="4">S2</strain>
        <tissue evidence="4">Leaf</tissue>
    </source>
</reference>
<feature type="compositionally biased region" description="Low complexity" evidence="1">
    <location>
        <begin position="521"/>
        <end position="538"/>
    </location>
</feature>
<evidence type="ECO:0000256" key="1">
    <source>
        <dbReference type="SAM" id="MobiDB-lite"/>
    </source>
</evidence>
<reference evidence="4 5" key="3">
    <citation type="submission" date="2019-11" db="EMBL/GenBank/DDBJ databases">
        <title>A de novo genome assembly of a pear dwarfing rootstock.</title>
        <authorList>
            <person name="Wang F."/>
            <person name="Wang J."/>
            <person name="Li S."/>
            <person name="Zhang Y."/>
            <person name="Fang M."/>
            <person name="Ma L."/>
            <person name="Zhao Y."/>
            <person name="Jiang S."/>
        </authorList>
    </citation>
    <scope>NUCLEOTIDE SEQUENCE [LARGE SCALE GENOMIC DNA]</scope>
    <source>
        <strain evidence="4">S2</strain>
        <tissue evidence="4">Leaf</tissue>
    </source>
</reference>
<evidence type="ECO:0000313" key="4">
    <source>
        <dbReference type="EMBL" id="KAB2616764.1"/>
    </source>
</evidence>
<proteinExistence type="predicted"/>
<feature type="domain" description="GAG-pre-integrase" evidence="3">
    <location>
        <begin position="363"/>
        <end position="430"/>
    </location>
</feature>
<evidence type="ECO:0000259" key="3">
    <source>
        <dbReference type="Pfam" id="PF13976"/>
    </source>
</evidence>
<dbReference type="AlphaFoldDB" id="A0A5N5H130"/>
<feature type="compositionally biased region" description="Polar residues" evidence="1">
    <location>
        <begin position="202"/>
        <end position="212"/>
    </location>
</feature>
<evidence type="ECO:0008006" key="6">
    <source>
        <dbReference type="Google" id="ProtNLM"/>
    </source>
</evidence>
<name>A0A5N5H130_9ROSA</name>
<dbReference type="CDD" id="cd09272">
    <property type="entry name" value="RNase_HI_RT_Ty1"/>
    <property type="match status" value="1"/>
</dbReference>
<dbReference type="InterPro" id="IPR036397">
    <property type="entry name" value="RNaseH_sf"/>
</dbReference>
<dbReference type="InterPro" id="IPR025724">
    <property type="entry name" value="GAG-pre-integrase_dom"/>
</dbReference>
<evidence type="ECO:0000259" key="2">
    <source>
        <dbReference type="Pfam" id="PF07727"/>
    </source>
</evidence>
<accession>A0A5N5H130</accession>
<gene>
    <name evidence="4" type="ORF">D8674_023352</name>
</gene>
<feature type="domain" description="Reverse transcriptase Ty1/copia-type" evidence="2">
    <location>
        <begin position="646"/>
        <end position="885"/>
    </location>
</feature>
<dbReference type="PANTHER" id="PTHR11439:SF455">
    <property type="entry name" value="RLK (RECEPTOR-LIKE PROTEIN KINASE) 8, PUTATIVE-RELATED"/>
    <property type="match status" value="1"/>
</dbReference>
<evidence type="ECO:0000313" key="5">
    <source>
        <dbReference type="Proteomes" id="UP000327157"/>
    </source>
</evidence>
<feature type="region of interest" description="Disordered" evidence="1">
    <location>
        <begin position="521"/>
        <end position="565"/>
    </location>
</feature>
<dbReference type="Pfam" id="PF14223">
    <property type="entry name" value="Retrotran_gag_2"/>
    <property type="match status" value="1"/>
</dbReference>
<dbReference type="SUPFAM" id="SSF53098">
    <property type="entry name" value="Ribonuclease H-like"/>
    <property type="match status" value="1"/>
</dbReference>
<protein>
    <recommendedName>
        <fullName evidence="6">Reverse transcriptase Ty1/copia-type domain-containing protein</fullName>
    </recommendedName>
</protein>
<dbReference type="Gene3D" id="3.30.420.10">
    <property type="entry name" value="Ribonuclease H-like superfamily/Ribonuclease H"/>
    <property type="match status" value="1"/>
</dbReference>
<organism evidence="4 5">
    <name type="scientific">Pyrus ussuriensis x Pyrus communis</name>
    <dbReference type="NCBI Taxonomy" id="2448454"/>
    <lineage>
        <taxon>Eukaryota</taxon>
        <taxon>Viridiplantae</taxon>
        <taxon>Streptophyta</taxon>
        <taxon>Embryophyta</taxon>
        <taxon>Tracheophyta</taxon>
        <taxon>Spermatophyta</taxon>
        <taxon>Magnoliopsida</taxon>
        <taxon>eudicotyledons</taxon>
        <taxon>Gunneridae</taxon>
        <taxon>Pentapetalae</taxon>
        <taxon>rosids</taxon>
        <taxon>fabids</taxon>
        <taxon>Rosales</taxon>
        <taxon>Rosaceae</taxon>
        <taxon>Amygdaloideae</taxon>
        <taxon>Maleae</taxon>
        <taxon>Pyrus</taxon>
    </lineage>
</organism>